<evidence type="ECO:0000256" key="1">
    <source>
        <dbReference type="SAM" id="SignalP"/>
    </source>
</evidence>
<evidence type="ECO:0000313" key="2">
    <source>
        <dbReference type="EMBL" id="MBW2938897.1"/>
    </source>
</evidence>
<dbReference type="EMBL" id="JAHWDP010000006">
    <property type="protein sequence ID" value="MBW2938897.1"/>
    <property type="molecule type" value="Genomic_DNA"/>
</dbReference>
<dbReference type="Proteomes" id="UP001138686">
    <property type="component" value="Unassembled WGS sequence"/>
</dbReference>
<dbReference type="RefSeq" id="WP_219053426.1">
    <property type="nucleotide sequence ID" value="NZ_JAHWDP010000006.1"/>
</dbReference>
<keyword evidence="3" id="KW-1185">Reference proteome</keyword>
<accession>A0A9X1JZX0</accession>
<sequence>MSQYLRIFFFASLLLFSFSGCKNDDGGEVIADPTAENKKALGVSAEDLLSDDIYGSLTVEFVYTTSSKPAEASITAFRNFLQARIHKPGGIIFVETQIPDQAGAPFTLNDIKDFEEEFRTQYTDGDDIAVYIFFSNGSSSNDTQTNVTLGTAYRNTSMVIYENTLRIITESDPVLLPILEQTTMQHEMGHIFGLVNIQNDDIHTAHEDPSASKHCIVNECLMYFEATNLLRSEVTRFLRRGAVPQLDPLCIEDLQAKGGK</sequence>
<feature type="signal peptide" evidence="1">
    <location>
        <begin position="1"/>
        <end position="22"/>
    </location>
</feature>
<keyword evidence="1" id="KW-0732">Signal</keyword>
<evidence type="ECO:0000313" key="3">
    <source>
        <dbReference type="Proteomes" id="UP001138686"/>
    </source>
</evidence>
<protein>
    <recommendedName>
        <fullName evidence="4">Membrane metalloprotease</fullName>
    </recommendedName>
</protein>
<proteinExistence type="predicted"/>
<organism evidence="2 3">
    <name type="scientific">Halomarinibacterium sedimenti</name>
    <dbReference type="NCBI Taxonomy" id="2857106"/>
    <lineage>
        <taxon>Bacteria</taxon>
        <taxon>Pseudomonadati</taxon>
        <taxon>Bacteroidota</taxon>
        <taxon>Flavobacteriia</taxon>
        <taxon>Flavobacteriales</taxon>
        <taxon>Flavobacteriaceae</taxon>
        <taxon>Halomarinibacterium</taxon>
    </lineage>
</organism>
<name>A0A9X1JZX0_9FLAO</name>
<comment type="caution">
    <text evidence="2">The sequence shown here is derived from an EMBL/GenBank/DDBJ whole genome shotgun (WGS) entry which is preliminary data.</text>
</comment>
<dbReference type="PROSITE" id="PS51257">
    <property type="entry name" value="PROKAR_LIPOPROTEIN"/>
    <property type="match status" value="1"/>
</dbReference>
<evidence type="ECO:0008006" key="4">
    <source>
        <dbReference type="Google" id="ProtNLM"/>
    </source>
</evidence>
<reference evidence="2" key="1">
    <citation type="submission" date="2021-07" db="EMBL/GenBank/DDBJ databases">
        <title>Aureisphaera sp. CAU 1614 isolated from sea sediment.</title>
        <authorList>
            <person name="Kim W."/>
        </authorList>
    </citation>
    <scope>NUCLEOTIDE SEQUENCE</scope>
    <source>
        <strain evidence="2">CAU 1614</strain>
    </source>
</reference>
<gene>
    <name evidence="2" type="ORF">KXJ69_12335</name>
</gene>
<feature type="chain" id="PRO_5040746165" description="Membrane metalloprotease" evidence="1">
    <location>
        <begin position="23"/>
        <end position="260"/>
    </location>
</feature>
<dbReference type="AlphaFoldDB" id="A0A9X1JZX0"/>